<proteinExistence type="predicted"/>
<protein>
    <recommendedName>
        <fullName evidence="3">FDX-ACB domain-containing protein</fullName>
    </recommendedName>
</protein>
<dbReference type="GO" id="GO:0007608">
    <property type="term" value="P:sensory perception of smell"/>
    <property type="evidence" value="ECO:0007669"/>
    <property type="project" value="TreeGrafter"/>
</dbReference>
<dbReference type="SMART" id="SM00708">
    <property type="entry name" value="PhBP"/>
    <property type="match status" value="2"/>
</dbReference>
<evidence type="ECO:0000313" key="5">
    <source>
        <dbReference type="Proteomes" id="UP000053240"/>
    </source>
</evidence>
<dbReference type="CDD" id="cd23992">
    <property type="entry name" value="PBP_GOBP"/>
    <property type="match status" value="2"/>
</dbReference>
<dbReference type="EMBL" id="KQ461196">
    <property type="protein sequence ID" value="KPJ06557.1"/>
    <property type="molecule type" value="Genomic_DNA"/>
</dbReference>
<dbReference type="FunCoup" id="A0A194QM07">
    <property type="interactions" value="10"/>
</dbReference>
<name>A0A194QM07_PAPMA</name>
<evidence type="ECO:0000259" key="3">
    <source>
        <dbReference type="PROSITE" id="PS51447"/>
    </source>
</evidence>
<dbReference type="InterPro" id="IPR006170">
    <property type="entry name" value="PBP/GOBP"/>
</dbReference>
<reference evidence="4 5" key="1">
    <citation type="journal article" date="2015" name="Nat. Commun.">
        <title>Outbred genome sequencing and CRISPR/Cas9 gene editing in butterflies.</title>
        <authorList>
            <person name="Li X."/>
            <person name="Fan D."/>
            <person name="Zhang W."/>
            <person name="Liu G."/>
            <person name="Zhang L."/>
            <person name="Zhao L."/>
            <person name="Fang X."/>
            <person name="Chen L."/>
            <person name="Dong Y."/>
            <person name="Chen Y."/>
            <person name="Ding Y."/>
            <person name="Zhao R."/>
            <person name="Feng M."/>
            <person name="Zhu Y."/>
            <person name="Feng Y."/>
            <person name="Jiang X."/>
            <person name="Zhu D."/>
            <person name="Xiang H."/>
            <person name="Feng X."/>
            <person name="Li S."/>
            <person name="Wang J."/>
            <person name="Zhang G."/>
            <person name="Kronforst M.R."/>
            <person name="Wang W."/>
        </authorList>
    </citation>
    <scope>NUCLEOTIDE SEQUENCE [LARGE SCALE GENOMIC DNA]</scope>
    <source>
        <strain evidence="4">Ya'a_city_454_Pm</strain>
        <tissue evidence="4">Whole body</tissue>
    </source>
</reference>
<organism evidence="4 5">
    <name type="scientific">Papilio machaon</name>
    <name type="common">Old World swallowtail butterfly</name>
    <dbReference type="NCBI Taxonomy" id="76193"/>
    <lineage>
        <taxon>Eukaryota</taxon>
        <taxon>Metazoa</taxon>
        <taxon>Ecdysozoa</taxon>
        <taxon>Arthropoda</taxon>
        <taxon>Hexapoda</taxon>
        <taxon>Insecta</taxon>
        <taxon>Pterygota</taxon>
        <taxon>Neoptera</taxon>
        <taxon>Endopterygota</taxon>
        <taxon>Lepidoptera</taxon>
        <taxon>Glossata</taxon>
        <taxon>Ditrysia</taxon>
        <taxon>Papilionoidea</taxon>
        <taxon>Papilionidae</taxon>
        <taxon>Papilioninae</taxon>
        <taxon>Papilio</taxon>
    </lineage>
</organism>
<dbReference type="Proteomes" id="UP000053240">
    <property type="component" value="Unassembled WGS sequence"/>
</dbReference>
<gene>
    <name evidence="4" type="ORF">RR48_14296</name>
</gene>
<dbReference type="GO" id="GO:0005615">
    <property type="term" value="C:extracellular space"/>
    <property type="evidence" value="ECO:0007669"/>
    <property type="project" value="TreeGrafter"/>
</dbReference>
<feature type="chain" id="PRO_5008264469" description="FDX-ACB domain-containing protein" evidence="2">
    <location>
        <begin position="21"/>
        <end position="246"/>
    </location>
</feature>
<evidence type="ECO:0000256" key="2">
    <source>
        <dbReference type="SAM" id="SignalP"/>
    </source>
</evidence>
<dbReference type="InterPro" id="IPR036728">
    <property type="entry name" value="PBP_GOBP_sf"/>
</dbReference>
<dbReference type="InterPro" id="IPR005121">
    <property type="entry name" value="Fdx_antiC-bd"/>
</dbReference>
<dbReference type="PANTHER" id="PTHR11857">
    <property type="entry name" value="ODORANT BINDING PROTEIN-RELATED"/>
    <property type="match status" value="1"/>
</dbReference>
<dbReference type="InParanoid" id="A0A194QM07"/>
<feature type="domain" description="FDX-ACB" evidence="3">
    <location>
        <begin position="39"/>
        <end position="144"/>
    </location>
</feature>
<dbReference type="GO" id="GO:0005549">
    <property type="term" value="F:odorant binding"/>
    <property type="evidence" value="ECO:0007669"/>
    <property type="project" value="InterPro"/>
</dbReference>
<accession>A0A194QM07</accession>
<keyword evidence="1 2" id="KW-0732">Signal</keyword>
<keyword evidence="5" id="KW-1185">Reference proteome</keyword>
<dbReference type="Gene3D" id="1.10.238.20">
    <property type="entry name" value="Pheromone/general odorant binding protein domain"/>
    <property type="match status" value="2"/>
</dbReference>
<dbReference type="SUPFAM" id="SSF47565">
    <property type="entry name" value="Insect pheromone/odorant-binding proteins"/>
    <property type="match status" value="2"/>
</dbReference>
<dbReference type="Pfam" id="PF01395">
    <property type="entry name" value="PBP_GOBP"/>
    <property type="match status" value="2"/>
</dbReference>
<sequence length="246" mass="27628">MAQFLFQVLYSFMIVTIVLGNSLGELQKSYADLVMECAKEFPITPEDIAQLQNKQLPEKEPVKCLLACTYKKAGMNYLLLIGYLGIEVVNEAEVSDGTKGCDRAALMFRCSIDKADESLNDAEVKAAFTKTVLQCTKEFPVDMKELLQLQALKVPKKQQTKCLLACAYKKIKTFNDKGMYVLDEGYKFAELSKNGDEQRLINGRKLAEMCSVVNDMEVTDGDKGCDRAAFFFKCFTENGQKLGFKM</sequence>
<evidence type="ECO:0000256" key="1">
    <source>
        <dbReference type="ARBA" id="ARBA00022729"/>
    </source>
</evidence>
<evidence type="ECO:0000313" key="4">
    <source>
        <dbReference type="EMBL" id="KPJ06557.1"/>
    </source>
</evidence>
<dbReference type="PROSITE" id="PS51447">
    <property type="entry name" value="FDX_ACB"/>
    <property type="match status" value="1"/>
</dbReference>
<dbReference type="AlphaFoldDB" id="A0A194QM07"/>
<feature type="signal peptide" evidence="2">
    <location>
        <begin position="1"/>
        <end position="20"/>
    </location>
</feature>